<sequence length="109" mass="12285">MSTDKIDYEFYEPMVNKNKLLLSNIQTLTIWATGAAAGILGLTGWSGFIFFVFAWLFISSAVFFLNAKAKPHDFFKSGITEIYLSSAASSLLTYILVWTLFYGLVNIYE</sequence>
<evidence type="ECO:0000256" key="1">
    <source>
        <dbReference type="ARBA" id="ARBA00004477"/>
    </source>
</evidence>
<dbReference type="EMBL" id="MBFS01001353">
    <property type="protein sequence ID" value="PVV01115.1"/>
    <property type="molecule type" value="Genomic_DNA"/>
</dbReference>
<comment type="caution">
    <text evidence="10">The sequence shown here is derived from an EMBL/GenBank/DDBJ whole genome shotgun (WGS) entry which is preliminary data.</text>
</comment>
<evidence type="ECO:0000256" key="8">
    <source>
        <dbReference type="SAM" id="Phobius"/>
    </source>
</evidence>
<keyword evidence="7 8" id="KW-0472">Membrane</keyword>
<comment type="similarity">
    <text evidence="2">Belongs to the EMC6 family.</text>
</comment>
<comment type="subcellular location">
    <subcellularLocation>
        <location evidence="1">Endoplasmic reticulum membrane</location>
        <topology evidence="1">Multi-pass membrane protein</topology>
    </subcellularLocation>
</comment>
<proteinExistence type="inferred from homology"/>
<evidence type="ECO:0000313" key="10">
    <source>
        <dbReference type="EMBL" id="PVV02154.1"/>
    </source>
</evidence>
<evidence type="ECO:0000256" key="4">
    <source>
        <dbReference type="ARBA" id="ARBA00022692"/>
    </source>
</evidence>
<name>A0A2T9ZC28_9FUNG</name>
<dbReference type="GO" id="GO:0000045">
    <property type="term" value="P:autophagosome assembly"/>
    <property type="evidence" value="ECO:0007669"/>
    <property type="project" value="TreeGrafter"/>
</dbReference>
<evidence type="ECO:0000256" key="6">
    <source>
        <dbReference type="ARBA" id="ARBA00022989"/>
    </source>
</evidence>
<evidence type="ECO:0000313" key="11">
    <source>
        <dbReference type="Proteomes" id="UP000245609"/>
    </source>
</evidence>
<accession>A0A2T9ZC28</accession>
<dbReference type="Pfam" id="PF07019">
    <property type="entry name" value="EMC6"/>
    <property type="match status" value="1"/>
</dbReference>
<evidence type="ECO:0000313" key="9">
    <source>
        <dbReference type="EMBL" id="PVV01115.1"/>
    </source>
</evidence>
<dbReference type="PANTHER" id="PTHR20994:SF0">
    <property type="entry name" value="ER MEMBRANE PROTEIN COMPLEX SUBUNIT 6"/>
    <property type="match status" value="1"/>
</dbReference>
<dbReference type="InterPro" id="IPR008504">
    <property type="entry name" value="Emc6"/>
</dbReference>
<dbReference type="GO" id="GO:0072546">
    <property type="term" value="C:EMC complex"/>
    <property type="evidence" value="ECO:0007669"/>
    <property type="project" value="InterPro"/>
</dbReference>
<dbReference type="STRING" id="133381.A0A2T9ZC28"/>
<dbReference type="Proteomes" id="UP000245609">
    <property type="component" value="Unassembled WGS sequence"/>
</dbReference>
<evidence type="ECO:0000256" key="5">
    <source>
        <dbReference type="ARBA" id="ARBA00022824"/>
    </source>
</evidence>
<protein>
    <recommendedName>
        <fullName evidence="3">ER membrane protein complex subunit 6</fullName>
    </recommendedName>
</protein>
<dbReference type="InterPro" id="IPR029008">
    <property type="entry name" value="EMC6-like"/>
</dbReference>
<gene>
    <name evidence="10" type="ORF">BB560_003400</name>
    <name evidence="9" type="ORF">BB560_004477</name>
</gene>
<dbReference type="PANTHER" id="PTHR20994">
    <property type="entry name" value="ER MEMBRANE PROTEIN COMPLEX SUBUNIT 6"/>
    <property type="match status" value="1"/>
</dbReference>
<feature type="transmembrane region" description="Helical" evidence="8">
    <location>
        <begin position="88"/>
        <end position="108"/>
    </location>
</feature>
<keyword evidence="4 8" id="KW-0812">Transmembrane</keyword>
<evidence type="ECO:0000256" key="3">
    <source>
        <dbReference type="ARBA" id="ARBA00020827"/>
    </source>
</evidence>
<evidence type="ECO:0000256" key="2">
    <source>
        <dbReference type="ARBA" id="ARBA00009436"/>
    </source>
</evidence>
<reference evidence="10 11" key="1">
    <citation type="journal article" date="2018" name="MBio">
        <title>Comparative Genomics Reveals the Core Gene Toolbox for the Fungus-Insect Symbiosis.</title>
        <authorList>
            <person name="Wang Y."/>
            <person name="Stata M."/>
            <person name="Wang W."/>
            <person name="Stajich J.E."/>
            <person name="White M.M."/>
            <person name="Moncalvo J.M."/>
        </authorList>
    </citation>
    <scope>NUCLEOTIDE SEQUENCE [LARGE SCALE GENOMIC DNA]</scope>
    <source>
        <strain evidence="10 11">SC-DP-2</strain>
    </source>
</reference>
<dbReference type="EMBL" id="MBFS01000583">
    <property type="protein sequence ID" value="PVV02154.1"/>
    <property type="molecule type" value="Genomic_DNA"/>
</dbReference>
<dbReference type="AlphaFoldDB" id="A0A2T9ZC28"/>
<feature type="transmembrane region" description="Helical" evidence="8">
    <location>
        <begin position="48"/>
        <end position="67"/>
    </location>
</feature>
<feature type="transmembrane region" description="Helical" evidence="8">
    <location>
        <begin position="21"/>
        <end position="42"/>
    </location>
</feature>
<dbReference type="GO" id="GO:0034975">
    <property type="term" value="P:protein folding in endoplasmic reticulum"/>
    <property type="evidence" value="ECO:0007669"/>
    <property type="project" value="TreeGrafter"/>
</dbReference>
<keyword evidence="6 8" id="KW-1133">Transmembrane helix</keyword>
<evidence type="ECO:0000256" key="7">
    <source>
        <dbReference type="ARBA" id="ARBA00023136"/>
    </source>
</evidence>
<keyword evidence="11" id="KW-1185">Reference proteome</keyword>
<keyword evidence="5" id="KW-0256">Endoplasmic reticulum</keyword>
<organism evidence="10 11">
    <name type="scientific">Smittium megazygosporum</name>
    <dbReference type="NCBI Taxonomy" id="133381"/>
    <lineage>
        <taxon>Eukaryota</taxon>
        <taxon>Fungi</taxon>
        <taxon>Fungi incertae sedis</taxon>
        <taxon>Zoopagomycota</taxon>
        <taxon>Kickxellomycotina</taxon>
        <taxon>Harpellomycetes</taxon>
        <taxon>Harpellales</taxon>
        <taxon>Legeriomycetaceae</taxon>
        <taxon>Smittium</taxon>
    </lineage>
</organism>
<dbReference type="OrthoDB" id="16510at2759"/>